<organism evidence="2 3">
    <name type="scientific">Gambusia affinis</name>
    <name type="common">Western mosquitofish</name>
    <name type="synonym">Heterandria affinis</name>
    <dbReference type="NCBI Taxonomy" id="33528"/>
    <lineage>
        <taxon>Eukaryota</taxon>
        <taxon>Metazoa</taxon>
        <taxon>Chordata</taxon>
        <taxon>Craniata</taxon>
        <taxon>Vertebrata</taxon>
        <taxon>Euteleostomi</taxon>
        <taxon>Actinopterygii</taxon>
        <taxon>Neopterygii</taxon>
        <taxon>Teleostei</taxon>
        <taxon>Neoteleostei</taxon>
        <taxon>Acanthomorphata</taxon>
        <taxon>Ovalentaria</taxon>
        <taxon>Atherinomorphae</taxon>
        <taxon>Cyprinodontiformes</taxon>
        <taxon>Poeciliidae</taxon>
        <taxon>Poeciliinae</taxon>
        <taxon>Gambusia</taxon>
    </lineage>
</organism>
<gene>
    <name evidence="2" type="ORF">CCH79_00004353</name>
</gene>
<proteinExistence type="predicted"/>
<keyword evidence="3" id="KW-1185">Reference proteome</keyword>
<dbReference type="PANTHER" id="PTHR16049:SF8">
    <property type="entry name" value="IQ DOMAIN-CONTAINING PROTEIN C"/>
    <property type="match status" value="1"/>
</dbReference>
<evidence type="ECO:0008006" key="4">
    <source>
        <dbReference type="Google" id="ProtNLM"/>
    </source>
</evidence>
<feature type="region of interest" description="Disordered" evidence="1">
    <location>
        <begin position="232"/>
        <end position="277"/>
    </location>
</feature>
<protein>
    <recommendedName>
        <fullName evidence="4">IQ domain-containing protein C</fullName>
    </recommendedName>
</protein>
<sequence length="277" mass="31735">MDRSKLDKIITRFQARARGYLTRTEVRCAREDFEEIVREVEGDLTYLRWTDTTLSIPHFTDTDGACLQPARRLLKPPDPELDVSTSLSPDSLDEEGQERCVQPERVGREDWSSIPLRCDGGMMESTRRSSIVWSSPELDNNVYPQKGFQQYCLAQEVPRTSDALRLHRNTLTMELVWLQQAIDSRKKYLSLKDRLHNRRDPPSLPSSVTRFCCGFCRWFGSQSQPLLALLPWQPGNTHRRQSSSSVRERGGQRSEQNVGSSSLDGPQQQKESISTFG</sequence>
<dbReference type="PROSITE" id="PS50096">
    <property type="entry name" value="IQ"/>
    <property type="match status" value="1"/>
</dbReference>
<dbReference type="AlphaFoldDB" id="A0A315UYH3"/>
<dbReference type="Proteomes" id="UP000250572">
    <property type="component" value="Unassembled WGS sequence"/>
</dbReference>
<accession>A0A315UYH3</accession>
<feature type="compositionally biased region" description="Polar residues" evidence="1">
    <location>
        <begin position="253"/>
        <end position="277"/>
    </location>
</feature>
<feature type="region of interest" description="Disordered" evidence="1">
    <location>
        <begin position="74"/>
        <end position="98"/>
    </location>
</feature>
<dbReference type="PANTHER" id="PTHR16049">
    <property type="entry name" value="IQ DOMAIN-CONTAINING PROTEIN C"/>
    <property type="match status" value="1"/>
</dbReference>
<evidence type="ECO:0000313" key="3">
    <source>
        <dbReference type="Proteomes" id="UP000250572"/>
    </source>
</evidence>
<reference evidence="2 3" key="1">
    <citation type="journal article" date="2018" name="G3 (Bethesda)">
        <title>A High-Quality Reference Genome for the Invasive Mosquitofish Gambusia affinis Using a Chicago Library.</title>
        <authorList>
            <person name="Hoffberg S.L."/>
            <person name="Troendle N.J."/>
            <person name="Glenn T.C."/>
            <person name="Mahmud O."/>
            <person name="Louha S."/>
            <person name="Chalopin D."/>
            <person name="Bennetzen J.L."/>
            <person name="Mauricio R."/>
        </authorList>
    </citation>
    <scope>NUCLEOTIDE SEQUENCE [LARGE SCALE GENOMIC DNA]</scope>
    <source>
        <strain evidence="2">NE01/NJP1002.9</strain>
        <tissue evidence="2">Muscle</tissue>
    </source>
</reference>
<dbReference type="EMBL" id="NHOQ01002481">
    <property type="protein sequence ID" value="PWA16314.1"/>
    <property type="molecule type" value="Genomic_DNA"/>
</dbReference>
<name>A0A315UYH3_GAMAF</name>
<evidence type="ECO:0000256" key="1">
    <source>
        <dbReference type="SAM" id="MobiDB-lite"/>
    </source>
</evidence>
<dbReference type="InterPro" id="IPR042506">
    <property type="entry name" value="IQCC"/>
</dbReference>
<evidence type="ECO:0000313" key="2">
    <source>
        <dbReference type="EMBL" id="PWA16314.1"/>
    </source>
</evidence>
<dbReference type="Gene3D" id="4.10.270.10">
    <property type="entry name" value="Myosin, subunit A"/>
    <property type="match status" value="1"/>
</dbReference>
<comment type="caution">
    <text evidence="2">The sequence shown here is derived from an EMBL/GenBank/DDBJ whole genome shotgun (WGS) entry which is preliminary data.</text>
</comment>